<name>A0AAP0WXW2_LIQFO</name>
<dbReference type="Proteomes" id="UP001415857">
    <property type="component" value="Unassembled WGS sequence"/>
</dbReference>
<evidence type="ECO:0000313" key="2">
    <source>
        <dbReference type="Proteomes" id="UP001415857"/>
    </source>
</evidence>
<protein>
    <submittedName>
        <fullName evidence="1">Uncharacterized protein</fullName>
    </submittedName>
</protein>
<dbReference type="EMBL" id="JBBPBK010000005">
    <property type="protein sequence ID" value="KAK9284559.1"/>
    <property type="molecule type" value="Genomic_DNA"/>
</dbReference>
<dbReference type="AlphaFoldDB" id="A0AAP0WXW2"/>
<evidence type="ECO:0000313" key="1">
    <source>
        <dbReference type="EMBL" id="KAK9284559.1"/>
    </source>
</evidence>
<accession>A0AAP0WXW2</accession>
<organism evidence="1 2">
    <name type="scientific">Liquidambar formosana</name>
    <name type="common">Formosan gum</name>
    <dbReference type="NCBI Taxonomy" id="63359"/>
    <lineage>
        <taxon>Eukaryota</taxon>
        <taxon>Viridiplantae</taxon>
        <taxon>Streptophyta</taxon>
        <taxon>Embryophyta</taxon>
        <taxon>Tracheophyta</taxon>
        <taxon>Spermatophyta</taxon>
        <taxon>Magnoliopsida</taxon>
        <taxon>eudicotyledons</taxon>
        <taxon>Gunneridae</taxon>
        <taxon>Pentapetalae</taxon>
        <taxon>Saxifragales</taxon>
        <taxon>Altingiaceae</taxon>
        <taxon>Liquidambar</taxon>
    </lineage>
</organism>
<proteinExistence type="predicted"/>
<gene>
    <name evidence="1" type="ORF">L1049_023734</name>
</gene>
<reference evidence="1 2" key="1">
    <citation type="journal article" date="2024" name="Plant J.">
        <title>Genome sequences and population genomics reveal climatic adaptation and genomic divergence between two closely related sweetgum species.</title>
        <authorList>
            <person name="Xu W.Q."/>
            <person name="Ren C.Q."/>
            <person name="Zhang X.Y."/>
            <person name="Comes H.P."/>
            <person name="Liu X.H."/>
            <person name="Li Y.G."/>
            <person name="Kettle C.J."/>
            <person name="Jalonen R."/>
            <person name="Gaisberger H."/>
            <person name="Ma Y.Z."/>
            <person name="Qiu Y.X."/>
        </authorList>
    </citation>
    <scope>NUCLEOTIDE SEQUENCE [LARGE SCALE GENOMIC DNA]</scope>
    <source>
        <strain evidence="1">Hangzhou</strain>
    </source>
</reference>
<comment type="caution">
    <text evidence="1">The sequence shown here is derived from an EMBL/GenBank/DDBJ whole genome shotgun (WGS) entry which is preliminary data.</text>
</comment>
<keyword evidence="2" id="KW-1185">Reference proteome</keyword>
<sequence length="111" mass="12411">MYGSRTSWPEFGSGKATRARVPVISGEIGLIPHATQPDGDMKVPQKTRSRVALWGWNVHAMDACWVGSDMHFSKVLVAVTVVQWAEAALCGPEETKREKMKRRNNMVVEEE</sequence>